<evidence type="ECO:0000256" key="5">
    <source>
        <dbReference type="ARBA" id="ARBA00022898"/>
    </source>
</evidence>
<evidence type="ECO:0000256" key="3">
    <source>
        <dbReference type="ARBA" id="ARBA00022576"/>
    </source>
</evidence>
<evidence type="ECO:0000256" key="4">
    <source>
        <dbReference type="ARBA" id="ARBA00022679"/>
    </source>
</evidence>
<accession>W9GAX8</accession>
<keyword evidence="9" id="KW-1185">Reference proteome</keyword>
<keyword evidence="3 6" id="KW-0032">Aminotransferase</keyword>
<gene>
    <name evidence="8" type="ORF">N865_06345</name>
</gene>
<dbReference type="STRING" id="1386089.N865_06345"/>
<comment type="caution">
    <text evidence="8">The sequence shown here is derived from an EMBL/GenBank/DDBJ whole genome shotgun (WGS) entry which is preliminary data.</text>
</comment>
<dbReference type="GO" id="GO:0006520">
    <property type="term" value="P:amino acid metabolic process"/>
    <property type="evidence" value="ECO:0007669"/>
    <property type="project" value="InterPro"/>
</dbReference>
<dbReference type="PROSITE" id="PS00105">
    <property type="entry name" value="AA_TRANSFER_CLASS_1"/>
    <property type="match status" value="1"/>
</dbReference>
<dbReference type="PANTHER" id="PTHR46383">
    <property type="entry name" value="ASPARTATE AMINOTRANSFERASE"/>
    <property type="match status" value="1"/>
</dbReference>
<evidence type="ECO:0000256" key="2">
    <source>
        <dbReference type="ARBA" id="ARBA00007441"/>
    </source>
</evidence>
<dbReference type="PANTHER" id="PTHR46383:SF2">
    <property type="entry name" value="AMINOTRANSFERASE"/>
    <property type="match status" value="1"/>
</dbReference>
<dbReference type="InterPro" id="IPR050596">
    <property type="entry name" value="AspAT/PAT-like"/>
</dbReference>
<dbReference type="PRINTS" id="PR00753">
    <property type="entry name" value="ACCSYNTHASE"/>
</dbReference>
<reference evidence="8 9" key="1">
    <citation type="submission" date="2013-08" db="EMBL/GenBank/DDBJ databases">
        <title>Intrasporangium oryzae NRRL B-24470.</title>
        <authorList>
            <person name="Liu H."/>
            <person name="Wang G."/>
        </authorList>
    </citation>
    <scope>NUCLEOTIDE SEQUENCE [LARGE SCALE GENOMIC DNA]</scope>
    <source>
        <strain evidence="8 9">NRRL B-24470</strain>
    </source>
</reference>
<evidence type="ECO:0000256" key="1">
    <source>
        <dbReference type="ARBA" id="ARBA00001933"/>
    </source>
</evidence>
<evidence type="ECO:0000256" key="6">
    <source>
        <dbReference type="RuleBase" id="RU000481"/>
    </source>
</evidence>
<evidence type="ECO:0000313" key="8">
    <source>
        <dbReference type="EMBL" id="EWT02387.1"/>
    </source>
</evidence>
<proteinExistence type="inferred from homology"/>
<dbReference type="SUPFAM" id="SSF53383">
    <property type="entry name" value="PLP-dependent transferases"/>
    <property type="match status" value="1"/>
</dbReference>
<keyword evidence="4 6" id="KW-0808">Transferase</keyword>
<feature type="domain" description="Aminotransferase class I/classII large" evidence="7">
    <location>
        <begin position="37"/>
        <end position="388"/>
    </location>
</feature>
<dbReference type="eggNOG" id="COG0436">
    <property type="taxonomic scope" value="Bacteria"/>
</dbReference>
<protein>
    <recommendedName>
        <fullName evidence="6">Aminotransferase</fullName>
        <ecNumber evidence="6">2.6.1.-</ecNumber>
    </recommendedName>
</protein>
<dbReference type="InterPro" id="IPR015421">
    <property type="entry name" value="PyrdxlP-dep_Trfase_major"/>
</dbReference>
<dbReference type="Proteomes" id="UP000019489">
    <property type="component" value="Unassembled WGS sequence"/>
</dbReference>
<dbReference type="GO" id="GO:0030170">
    <property type="term" value="F:pyridoxal phosphate binding"/>
    <property type="evidence" value="ECO:0007669"/>
    <property type="project" value="InterPro"/>
</dbReference>
<organism evidence="8 9">
    <name type="scientific">Intrasporangium oryzae NRRL B-24470</name>
    <dbReference type="NCBI Taxonomy" id="1386089"/>
    <lineage>
        <taxon>Bacteria</taxon>
        <taxon>Bacillati</taxon>
        <taxon>Actinomycetota</taxon>
        <taxon>Actinomycetes</taxon>
        <taxon>Micrococcales</taxon>
        <taxon>Intrasporangiaceae</taxon>
        <taxon>Intrasporangium</taxon>
    </lineage>
</organism>
<dbReference type="Gene3D" id="3.40.640.10">
    <property type="entry name" value="Type I PLP-dependent aspartate aminotransferase-like (Major domain)"/>
    <property type="match status" value="1"/>
</dbReference>
<evidence type="ECO:0000313" key="9">
    <source>
        <dbReference type="Proteomes" id="UP000019489"/>
    </source>
</evidence>
<keyword evidence="5" id="KW-0663">Pyridoxal phosphate</keyword>
<comment type="cofactor">
    <cofactor evidence="1 6">
        <name>pyridoxal 5'-phosphate</name>
        <dbReference type="ChEBI" id="CHEBI:597326"/>
    </cofactor>
</comment>
<sequence length="414" mass="44050">MTTTPPAFSPSRRSQVQPFEVMDILDRVAVLRAEGRDVVSLCAGEPSGGAPSLVSQAAAALHASGRALTYTSALGIRELRTEIAGHYRRWYGLDVDPARVAITTGSSGAFVLGFLAAFDAGDRVALARPGYPAYRNILRALGCEVVEIDCGPEVRFQPTPELLDAAQAAGPLAGLIVASPANPTGTMVDRAELTAISQWCEAHSVRLVSDEIYHGVTYPEAGADDPRGVCAWEIDDRALVISSFSKYWGMTGWRLGWMLLPEDLARPVDALAGNVALCPPAPAQYAAVPAFAEESYLECDEAVAEFARTRKLLLDNEARLGWGTAAPADGAFYYWADLGTQLDRFGSSAAYAKALIEEAGVAITPGGDFDDRAGGRSVRLSFAAGSIAVGEAIERIAAFHARPHTMATSRVYRV</sequence>
<dbReference type="EC" id="2.6.1.-" evidence="6"/>
<dbReference type="PATRIC" id="fig|1386089.3.peg.1396"/>
<name>W9GAX8_9MICO</name>
<dbReference type="EMBL" id="AWSA01000011">
    <property type="protein sequence ID" value="EWT02387.1"/>
    <property type="molecule type" value="Genomic_DNA"/>
</dbReference>
<dbReference type="GO" id="GO:0008483">
    <property type="term" value="F:transaminase activity"/>
    <property type="evidence" value="ECO:0007669"/>
    <property type="project" value="UniProtKB-KW"/>
</dbReference>
<dbReference type="Pfam" id="PF00155">
    <property type="entry name" value="Aminotran_1_2"/>
    <property type="match status" value="1"/>
</dbReference>
<dbReference type="AlphaFoldDB" id="W9GAX8"/>
<dbReference type="InterPro" id="IPR004838">
    <property type="entry name" value="NHTrfase_class1_PyrdxlP-BS"/>
</dbReference>
<dbReference type="CDD" id="cd00609">
    <property type="entry name" value="AAT_like"/>
    <property type="match status" value="1"/>
</dbReference>
<comment type="similarity">
    <text evidence="2 6">Belongs to the class-I pyridoxal-phosphate-dependent aminotransferase family.</text>
</comment>
<dbReference type="InterPro" id="IPR004839">
    <property type="entry name" value="Aminotransferase_I/II_large"/>
</dbReference>
<dbReference type="InterPro" id="IPR015424">
    <property type="entry name" value="PyrdxlP-dep_Trfase"/>
</dbReference>
<evidence type="ECO:0000259" key="7">
    <source>
        <dbReference type="Pfam" id="PF00155"/>
    </source>
</evidence>